<dbReference type="PRINTS" id="PR00344">
    <property type="entry name" value="BCTRLSENSOR"/>
</dbReference>
<evidence type="ECO:0000256" key="3">
    <source>
        <dbReference type="ARBA" id="ARBA00012438"/>
    </source>
</evidence>
<evidence type="ECO:0000256" key="2">
    <source>
        <dbReference type="ARBA" id="ARBA00004370"/>
    </source>
</evidence>
<dbReference type="InterPro" id="IPR036097">
    <property type="entry name" value="HisK_dim/P_sf"/>
</dbReference>
<dbReference type="InterPro" id="IPR004358">
    <property type="entry name" value="Sig_transdc_His_kin-like_C"/>
</dbReference>
<evidence type="ECO:0000259" key="12">
    <source>
        <dbReference type="PROSITE" id="PS50109"/>
    </source>
</evidence>
<dbReference type="RefSeq" id="WP_271055334.1">
    <property type="nucleotide sequence ID" value="NZ_JAQIIO010000012.1"/>
</dbReference>
<dbReference type="SUPFAM" id="SSF47384">
    <property type="entry name" value="Homodimeric domain of signal transducing histidine kinase"/>
    <property type="match status" value="1"/>
</dbReference>
<feature type="domain" description="HAMP" evidence="13">
    <location>
        <begin position="188"/>
        <end position="239"/>
    </location>
</feature>
<dbReference type="Proteomes" id="UP001528040">
    <property type="component" value="Unassembled WGS sequence"/>
</dbReference>
<keyword evidence="4" id="KW-0597">Phosphoprotein</keyword>
<dbReference type="PANTHER" id="PTHR45436:SF1">
    <property type="entry name" value="SENSOR PROTEIN QSEC"/>
    <property type="match status" value="1"/>
</dbReference>
<evidence type="ECO:0000256" key="1">
    <source>
        <dbReference type="ARBA" id="ARBA00000085"/>
    </source>
</evidence>
<evidence type="ECO:0000256" key="4">
    <source>
        <dbReference type="ARBA" id="ARBA00022553"/>
    </source>
</evidence>
<dbReference type="InterPro" id="IPR013727">
    <property type="entry name" value="2CSK_N"/>
</dbReference>
<dbReference type="SUPFAM" id="SSF55874">
    <property type="entry name" value="ATPase domain of HSP90 chaperone/DNA topoisomerase II/histidine kinase"/>
    <property type="match status" value="1"/>
</dbReference>
<sequence length="455" mass="48918">MAENVHISGSLRRRLTFSLIGGAAILAATLYLVARSYSAQIAQQGQDNILGAAVSSILDVAIMRDGAVEVDFPYASFSMLNTPSDDRVFYAIHQDDTLLTGYEDLPRAPIPVGEKLGFATVEYAGTSLRLVSASRTLVGADLRSQVTVSIAQTQDALAVAQNRISRNVALFGAGFFLLTALLSFWASATTIAPLKRLTQSITRRGPTDLSPVSKPVPSEMAPLVGSLNTLMARLEQSLTRSEEFIAEAAHRVRTPLATVRAHAENTYQRVEREDNRAALRAMMRAVDESSRAAGQLLDHAMVTFRSDNLEKEQIDLVALAGELVRNLSPVAEMKDIDLILQGDAVVEIEGDAILLQNAIRNLIDNALKYSPVESRIELNVTATPRPQVVVCDQGPGFPPDRMQALTNRFSRGENAGDTVGSGLGLTIARDVVAVHGGSIHLSNRAEGGACVTLSF</sequence>
<keyword evidence="5" id="KW-0808">Transferase</keyword>
<reference evidence="14 15" key="1">
    <citation type="submission" date="2023-01" db="EMBL/GenBank/DDBJ databases">
        <authorList>
            <person name="Yoon J.-W."/>
        </authorList>
    </citation>
    <scope>NUCLEOTIDE SEQUENCE [LARGE SCALE GENOMIC DNA]</scope>
    <source>
        <strain evidence="14 15">KMU-50</strain>
    </source>
</reference>
<comment type="caution">
    <text evidence="14">The sequence shown here is derived from an EMBL/GenBank/DDBJ whole genome shotgun (WGS) entry which is preliminary data.</text>
</comment>
<dbReference type="PROSITE" id="PS50885">
    <property type="entry name" value="HAMP"/>
    <property type="match status" value="1"/>
</dbReference>
<dbReference type="InterPro" id="IPR003660">
    <property type="entry name" value="HAMP_dom"/>
</dbReference>
<dbReference type="GO" id="GO:0016301">
    <property type="term" value="F:kinase activity"/>
    <property type="evidence" value="ECO:0007669"/>
    <property type="project" value="UniProtKB-KW"/>
</dbReference>
<evidence type="ECO:0000256" key="11">
    <source>
        <dbReference type="SAM" id="Phobius"/>
    </source>
</evidence>
<dbReference type="Gene3D" id="3.30.565.10">
    <property type="entry name" value="Histidine kinase-like ATPase, C-terminal domain"/>
    <property type="match status" value="1"/>
</dbReference>
<feature type="domain" description="Histidine kinase" evidence="12">
    <location>
        <begin position="247"/>
        <end position="455"/>
    </location>
</feature>
<dbReference type="PANTHER" id="PTHR45436">
    <property type="entry name" value="SENSOR HISTIDINE KINASE YKOH"/>
    <property type="match status" value="1"/>
</dbReference>
<gene>
    <name evidence="14" type="ORF">O2N63_16145</name>
</gene>
<dbReference type="InterPro" id="IPR036890">
    <property type="entry name" value="HATPase_C_sf"/>
</dbReference>
<accession>A0ABT4W522</accession>
<organism evidence="14 15">
    <name type="scientific">Aliiroseovarius salicola</name>
    <dbReference type="NCBI Taxonomy" id="3009082"/>
    <lineage>
        <taxon>Bacteria</taxon>
        <taxon>Pseudomonadati</taxon>
        <taxon>Pseudomonadota</taxon>
        <taxon>Alphaproteobacteria</taxon>
        <taxon>Rhodobacterales</taxon>
        <taxon>Paracoccaceae</taxon>
        <taxon>Aliiroseovarius</taxon>
    </lineage>
</organism>
<dbReference type="InterPro" id="IPR003594">
    <property type="entry name" value="HATPase_dom"/>
</dbReference>
<feature type="transmembrane region" description="Helical" evidence="11">
    <location>
        <begin position="168"/>
        <end position="188"/>
    </location>
</feature>
<keyword evidence="8 11" id="KW-1133">Transmembrane helix</keyword>
<feature type="transmembrane region" description="Helical" evidence="11">
    <location>
        <begin position="15"/>
        <end position="34"/>
    </location>
</feature>
<evidence type="ECO:0000256" key="10">
    <source>
        <dbReference type="ARBA" id="ARBA00023136"/>
    </source>
</evidence>
<evidence type="ECO:0000256" key="9">
    <source>
        <dbReference type="ARBA" id="ARBA00023012"/>
    </source>
</evidence>
<dbReference type="Gene3D" id="1.10.287.130">
    <property type="match status" value="1"/>
</dbReference>
<comment type="catalytic activity">
    <reaction evidence="1">
        <text>ATP + protein L-histidine = ADP + protein N-phospho-L-histidine.</text>
        <dbReference type="EC" id="2.7.13.3"/>
    </reaction>
</comment>
<dbReference type="SMART" id="SM00387">
    <property type="entry name" value="HATPase_c"/>
    <property type="match status" value="1"/>
</dbReference>
<dbReference type="CDD" id="cd00082">
    <property type="entry name" value="HisKA"/>
    <property type="match status" value="1"/>
</dbReference>
<evidence type="ECO:0000259" key="13">
    <source>
        <dbReference type="PROSITE" id="PS50885"/>
    </source>
</evidence>
<evidence type="ECO:0000313" key="15">
    <source>
        <dbReference type="Proteomes" id="UP001528040"/>
    </source>
</evidence>
<dbReference type="CDD" id="cd00075">
    <property type="entry name" value="HATPase"/>
    <property type="match status" value="1"/>
</dbReference>
<keyword evidence="9" id="KW-0902">Two-component regulatory system</keyword>
<dbReference type="InterPro" id="IPR003661">
    <property type="entry name" value="HisK_dim/P_dom"/>
</dbReference>
<dbReference type="EMBL" id="JAQIIO010000012">
    <property type="protein sequence ID" value="MDA5095622.1"/>
    <property type="molecule type" value="Genomic_DNA"/>
</dbReference>
<name>A0ABT4W522_9RHOB</name>
<evidence type="ECO:0000313" key="14">
    <source>
        <dbReference type="EMBL" id="MDA5095622.1"/>
    </source>
</evidence>
<dbReference type="PROSITE" id="PS50109">
    <property type="entry name" value="HIS_KIN"/>
    <property type="match status" value="1"/>
</dbReference>
<evidence type="ECO:0000256" key="8">
    <source>
        <dbReference type="ARBA" id="ARBA00022989"/>
    </source>
</evidence>
<dbReference type="EC" id="2.7.13.3" evidence="3"/>
<dbReference type="InterPro" id="IPR050428">
    <property type="entry name" value="TCS_sensor_his_kinase"/>
</dbReference>
<keyword evidence="15" id="KW-1185">Reference proteome</keyword>
<keyword evidence="10 11" id="KW-0472">Membrane</keyword>
<proteinExistence type="predicted"/>
<keyword evidence="6 11" id="KW-0812">Transmembrane</keyword>
<keyword evidence="7 14" id="KW-0418">Kinase</keyword>
<evidence type="ECO:0000256" key="6">
    <source>
        <dbReference type="ARBA" id="ARBA00022692"/>
    </source>
</evidence>
<evidence type="ECO:0000256" key="7">
    <source>
        <dbReference type="ARBA" id="ARBA00022777"/>
    </source>
</evidence>
<dbReference type="Pfam" id="PF08521">
    <property type="entry name" value="2CSK_N"/>
    <property type="match status" value="1"/>
</dbReference>
<evidence type="ECO:0000256" key="5">
    <source>
        <dbReference type="ARBA" id="ARBA00022679"/>
    </source>
</evidence>
<dbReference type="Pfam" id="PF02518">
    <property type="entry name" value="HATPase_c"/>
    <property type="match status" value="1"/>
</dbReference>
<comment type="subcellular location">
    <subcellularLocation>
        <location evidence="2">Membrane</location>
    </subcellularLocation>
</comment>
<protein>
    <recommendedName>
        <fullName evidence="3">histidine kinase</fullName>
        <ecNumber evidence="3">2.7.13.3</ecNumber>
    </recommendedName>
</protein>
<dbReference type="InterPro" id="IPR005467">
    <property type="entry name" value="His_kinase_dom"/>
</dbReference>